<dbReference type="OrthoDB" id="3187773at2759"/>
<protein>
    <submittedName>
        <fullName evidence="1">Uncharacterized protein</fullName>
    </submittedName>
</protein>
<sequence length="89" mass="10287">NVEYQCALVHWYKHHGRTPDAKAGMWIVESQYRSNLEPFMAVIHLDAILRRGAHILPVFGPATIVPKKLDFLQSLDDFTAFYVSKYTDH</sequence>
<feature type="non-terminal residue" evidence="1">
    <location>
        <position position="89"/>
    </location>
</feature>
<proteinExistence type="predicted"/>
<organism evidence="1 2">
    <name type="scientific">Rhodocollybia butyracea</name>
    <dbReference type="NCBI Taxonomy" id="206335"/>
    <lineage>
        <taxon>Eukaryota</taxon>
        <taxon>Fungi</taxon>
        <taxon>Dikarya</taxon>
        <taxon>Basidiomycota</taxon>
        <taxon>Agaricomycotina</taxon>
        <taxon>Agaricomycetes</taxon>
        <taxon>Agaricomycetidae</taxon>
        <taxon>Agaricales</taxon>
        <taxon>Marasmiineae</taxon>
        <taxon>Omphalotaceae</taxon>
        <taxon>Rhodocollybia</taxon>
    </lineage>
</organism>
<evidence type="ECO:0000313" key="1">
    <source>
        <dbReference type="EMBL" id="KAF9060924.1"/>
    </source>
</evidence>
<dbReference type="Proteomes" id="UP000772434">
    <property type="component" value="Unassembled WGS sequence"/>
</dbReference>
<dbReference type="EMBL" id="JADNRY010000221">
    <property type="protein sequence ID" value="KAF9060924.1"/>
    <property type="molecule type" value="Genomic_DNA"/>
</dbReference>
<dbReference type="AlphaFoldDB" id="A0A9P5PCN4"/>
<gene>
    <name evidence="1" type="ORF">BDP27DRAFT_1149089</name>
</gene>
<reference evidence="1" key="1">
    <citation type="submission" date="2020-11" db="EMBL/GenBank/DDBJ databases">
        <authorList>
            <consortium name="DOE Joint Genome Institute"/>
            <person name="Ahrendt S."/>
            <person name="Riley R."/>
            <person name="Andreopoulos W."/>
            <person name="Labutti K."/>
            <person name="Pangilinan J."/>
            <person name="Ruiz-Duenas F.J."/>
            <person name="Barrasa J.M."/>
            <person name="Sanchez-Garcia M."/>
            <person name="Camarero S."/>
            <person name="Miyauchi S."/>
            <person name="Serrano A."/>
            <person name="Linde D."/>
            <person name="Babiker R."/>
            <person name="Drula E."/>
            <person name="Ayuso-Fernandez I."/>
            <person name="Pacheco R."/>
            <person name="Padilla G."/>
            <person name="Ferreira P."/>
            <person name="Barriuso J."/>
            <person name="Kellner H."/>
            <person name="Castanera R."/>
            <person name="Alfaro M."/>
            <person name="Ramirez L."/>
            <person name="Pisabarro A.G."/>
            <person name="Kuo A."/>
            <person name="Tritt A."/>
            <person name="Lipzen A."/>
            <person name="He G."/>
            <person name="Yan M."/>
            <person name="Ng V."/>
            <person name="Cullen D."/>
            <person name="Martin F."/>
            <person name="Rosso M.-N."/>
            <person name="Henrissat B."/>
            <person name="Hibbett D."/>
            <person name="Martinez A.T."/>
            <person name="Grigoriev I.V."/>
        </authorList>
    </citation>
    <scope>NUCLEOTIDE SEQUENCE</scope>
    <source>
        <strain evidence="1">AH 40177</strain>
    </source>
</reference>
<feature type="non-terminal residue" evidence="1">
    <location>
        <position position="1"/>
    </location>
</feature>
<name>A0A9P5PCN4_9AGAR</name>
<evidence type="ECO:0000313" key="2">
    <source>
        <dbReference type="Proteomes" id="UP000772434"/>
    </source>
</evidence>
<keyword evidence="2" id="KW-1185">Reference proteome</keyword>
<accession>A0A9P5PCN4</accession>
<comment type="caution">
    <text evidence="1">The sequence shown here is derived from an EMBL/GenBank/DDBJ whole genome shotgun (WGS) entry which is preliminary data.</text>
</comment>